<feature type="region of interest" description="Disordered" evidence="1">
    <location>
        <begin position="355"/>
        <end position="413"/>
    </location>
</feature>
<evidence type="ECO:0000313" key="2">
    <source>
        <dbReference type="EMBL" id="MQL72688.1"/>
    </source>
</evidence>
<sequence length="785" mass="86371">MEAIMSEGIEADYATVDAISSDIMAEEHGHHNGRDDIRNGSDTTSTPEPGKATRASSNSKAFSKISFSSSREFASKRTREASGTVHDQPTHGDKPTTWYLCWPERGPRLIGFAPYIALSRDPQVLDHRGASVVYAGRIPFFTSAIYALSPGVISGYPPRLFGPGMAYRTDPVRSVLRPRLHKLCLRTAGPSTEQRARLLNNGLGYRTGNLLGTFRPRESMQPFAPSRRLPSTPTFVFPLYPSEGPFGFGPNRESPPYIWHRLWERHQPWLVDIPLTRTLAIGQRALASHAWARVIKPLLPTTKLPLVGVIDNGPTAGTPTVAQKVAELWGLVQQLVGICQGLQAQLARQPALIVPPSSKQQAESSRWRPLAPSARREQHVEQPQRSRRVPFARRTPERQANSPCRFAVVPPPPCSDVGTNTHASRREGSVHSDQELVRRLRRIANLERRMDAMIRKAEGRVLDDDLDFRSPFTAEILEARASPKLPLPSIAPYDGTTDPADHVHGFESHMMLHRALDALKSSVGGSNILGIVRHVLSPEARGADPVQAMVPRPPATLPHSDNKGLLRILHCRDAAPANRRPHSKPLRRAPDPSGIRDQICTLAKAASRPPTSLTGTPREDVAPSRSAGCFVVGMKASPLSSAHDHTRANLRGWGASVDAISSLLGLRAHQGLIRPLFDLSRRQGSDLNAACPRIQLKASEHVLAIKAFKGFRLHRRLSSLSIQVKAQCLPVEPTRRALQVRSEGQEKLCMSAKRASKGFIDLVVSAPYDEKRLNGHLGWSRAMLL</sequence>
<proteinExistence type="predicted"/>
<feature type="compositionally biased region" description="Basic and acidic residues" evidence="1">
    <location>
        <begin position="28"/>
        <end position="39"/>
    </location>
</feature>
<comment type="caution">
    <text evidence="2">The sequence shown here is derived from an EMBL/GenBank/DDBJ whole genome shotgun (WGS) entry which is preliminary data.</text>
</comment>
<feature type="region of interest" description="Disordered" evidence="1">
    <location>
        <begin position="73"/>
        <end position="92"/>
    </location>
</feature>
<accession>A0A843TLX1</accession>
<evidence type="ECO:0000313" key="3">
    <source>
        <dbReference type="Proteomes" id="UP000652761"/>
    </source>
</evidence>
<gene>
    <name evidence="2" type="ORF">Taro_005030</name>
</gene>
<dbReference type="EMBL" id="NMUH01000140">
    <property type="protein sequence ID" value="MQL72688.1"/>
    <property type="molecule type" value="Genomic_DNA"/>
</dbReference>
<dbReference type="AlphaFoldDB" id="A0A843TLX1"/>
<keyword evidence="3" id="KW-1185">Reference proteome</keyword>
<name>A0A843TLX1_COLES</name>
<feature type="compositionally biased region" description="Basic and acidic residues" evidence="1">
    <location>
        <begin position="374"/>
        <end position="384"/>
    </location>
</feature>
<feature type="region of interest" description="Disordered" evidence="1">
    <location>
        <begin position="574"/>
        <end position="594"/>
    </location>
</feature>
<dbReference type="Proteomes" id="UP000652761">
    <property type="component" value="Unassembled WGS sequence"/>
</dbReference>
<dbReference type="OrthoDB" id="1752139at2759"/>
<evidence type="ECO:0000256" key="1">
    <source>
        <dbReference type="SAM" id="MobiDB-lite"/>
    </source>
</evidence>
<protein>
    <submittedName>
        <fullName evidence="2">Uncharacterized protein</fullName>
    </submittedName>
</protein>
<organism evidence="2 3">
    <name type="scientific">Colocasia esculenta</name>
    <name type="common">Wild taro</name>
    <name type="synonym">Arum esculentum</name>
    <dbReference type="NCBI Taxonomy" id="4460"/>
    <lineage>
        <taxon>Eukaryota</taxon>
        <taxon>Viridiplantae</taxon>
        <taxon>Streptophyta</taxon>
        <taxon>Embryophyta</taxon>
        <taxon>Tracheophyta</taxon>
        <taxon>Spermatophyta</taxon>
        <taxon>Magnoliopsida</taxon>
        <taxon>Liliopsida</taxon>
        <taxon>Araceae</taxon>
        <taxon>Aroideae</taxon>
        <taxon>Colocasieae</taxon>
        <taxon>Colocasia</taxon>
    </lineage>
</organism>
<feature type="region of interest" description="Disordered" evidence="1">
    <location>
        <begin position="28"/>
        <end position="63"/>
    </location>
</feature>
<reference evidence="2" key="1">
    <citation type="submission" date="2017-07" db="EMBL/GenBank/DDBJ databases">
        <title>Taro Niue Genome Assembly and Annotation.</title>
        <authorList>
            <person name="Atibalentja N."/>
            <person name="Keating K."/>
            <person name="Fields C.J."/>
        </authorList>
    </citation>
    <scope>NUCLEOTIDE SEQUENCE</scope>
    <source>
        <strain evidence="2">Niue_2</strain>
        <tissue evidence="2">Leaf</tissue>
    </source>
</reference>